<evidence type="ECO:0000313" key="1">
    <source>
        <dbReference type="EMBL" id="QJW84353.1"/>
    </source>
</evidence>
<dbReference type="EMBL" id="CP053418">
    <property type="protein sequence ID" value="QJW84353.1"/>
    <property type="molecule type" value="Genomic_DNA"/>
</dbReference>
<sequence>MRVNLLRVDHGGESLVYASHQAYAPIGRRGCARFVTMAEQDAGYQVWRSRVLEPVEGLTAGDDEGGEHA</sequence>
<accession>A0ABX6P4Q0</accession>
<reference evidence="1 2" key="2">
    <citation type="submission" date="2020-05" db="EMBL/GenBank/DDBJ databases">
        <authorList>
            <person name="Khan S.A."/>
            <person name="Jeon C.O."/>
            <person name="Chun B.H."/>
        </authorList>
    </citation>
    <scope>NUCLEOTIDE SEQUENCE [LARGE SCALE GENOMIC DNA]</scope>
    <source>
        <strain evidence="1 2">H242</strain>
    </source>
</reference>
<proteinExistence type="predicted"/>
<reference evidence="1 2" key="1">
    <citation type="submission" date="2020-05" db="EMBL/GenBank/DDBJ databases">
        <title>Ramlibacter rhizophilus sp. nov., isolated from rhizosphere soil of national flower Mugunghwa from South Korea.</title>
        <authorList>
            <person name="Zheng-Fei Y."/>
            <person name="Huan T."/>
        </authorList>
    </citation>
    <scope>NUCLEOTIDE SEQUENCE [LARGE SCALE GENOMIC DNA]</scope>
    <source>
        <strain evidence="1 2">H242</strain>
    </source>
</reference>
<protein>
    <submittedName>
        <fullName evidence="1">Uncharacterized protein</fullName>
    </submittedName>
</protein>
<dbReference type="Proteomes" id="UP000500826">
    <property type="component" value="Chromosome"/>
</dbReference>
<gene>
    <name evidence="1" type="ORF">HK414_12950</name>
</gene>
<name>A0ABX6P4Q0_9BURK</name>
<keyword evidence="2" id="KW-1185">Reference proteome</keyword>
<evidence type="ECO:0000313" key="2">
    <source>
        <dbReference type="Proteomes" id="UP000500826"/>
    </source>
</evidence>
<organism evidence="1 2">
    <name type="scientific">Ramlibacter terrae</name>
    <dbReference type="NCBI Taxonomy" id="2732511"/>
    <lineage>
        <taxon>Bacteria</taxon>
        <taxon>Pseudomonadati</taxon>
        <taxon>Pseudomonadota</taxon>
        <taxon>Betaproteobacteria</taxon>
        <taxon>Burkholderiales</taxon>
        <taxon>Comamonadaceae</taxon>
        <taxon>Ramlibacter</taxon>
    </lineage>
</organism>